<dbReference type="Pfam" id="PF14111">
    <property type="entry name" value="DUF4283"/>
    <property type="match status" value="1"/>
</dbReference>
<dbReference type="InterPro" id="IPR040256">
    <property type="entry name" value="At4g02000-like"/>
</dbReference>
<sequence length="171" mass="19985">MNGVSSIKFSSRVHQLIEESMSKSIIVKLLGRRIGYSAFHNKLYALWKPSRHFRLMDLDNEYFLVRFQAIEDYTPVLAREPWVFFRKYLTVQPWRMGFDPSALLTEVMAWIRFSGLLGSLLKVIGELVGRIIKIDDNTKSESRGQFAWMAMCIDRKFILRINCIELSTSHC</sequence>
<name>A0A5B6V1J4_9ROSI</name>
<keyword evidence="3" id="KW-1185">Reference proteome</keyword>
<gene>
    <name evidence="2" type="ORF">EPI10_029435</name>
</gene>
<evidence type="ECO:0000313" key="3">
    <source>
        <dbReference type="Proteomes" id="UP000325315"/>
    </source>
</evidence>
<reference evidence="3" key="1">
    <citation type="journal article" date="2019" name="Plant Biotechnol. J.">
        <title>Genome sequencing of the Australian wild diploid species Gossypium australe highlights disease resistance and delayed gland morphogenesis.</title>
        <authorList>
            <person name="Cai Y."/>
            <person name="Cai X."/>
            <person name="Wang Q."/>
            <person name="Wang P."/>
            <person name="Zhang Y."/>
            <person name="Cai C."/>
            <person name="Xu Y."/>
            <person name="Wang K."/>
            <person name="Zhou Z."/>
            <person name="Wang C."/>
            <person name="Geng S."/>
            <person name="Li B."/>
            <person name="Dong Q."/>
            <person name="Hou Y."/>
            <person name="Wang H."/>
            <person name="Ai P."/>
            <person name="Liu Z."/>
            <person name="Yi F."/>
            <person name="Sun M."/>
            <person name="An G."/>
            <person name="Cheng J."/>
            <person name="Zhang Y."/>
            <person name="Shi Q."/>
            <person name="Xie Y."/>
            <person name="Shi X."/>
            <person name="Chang Y."/>
            <person name="Huang F."/>
            <person name="Chen Y."/>
            <person name="Hong S."/>
            <person name="Mi L."/>
            <person name="Sun Q."/>
            <person name="Zhang L."/>
            <person name="Zhou B."/>
            <person name="Peng R."/>
            <person name="Zhang X."/>
            <person name="Liu F."/>
        </authorList>
    </citation>
    <scope>NUCLEOTIDE SEQUENCE [LARGE SCALE GENOMIC DNA]</scope>
    <source>
        <strain evidence="3">cv. PA1801</strain>
    </source>
</reference>
<dbReference type="PANTHER" id="PTHR31286:SF173">
    <property type="entry name" value="DUF4283 DOMAIN-CONTAINING PROTEIN"/>
    <property type="match status" value="1"/>
</dbReference>
<accession>A0A5B6V1J4</accession>
<dbReference type="EMBL" id="SMMG02000009">
    <property type="protein sequence ID" value="KAA3463005.1"/>
    <property type="molecule type" value="Genomic_DNA"/>
</dbReference>
<dbReference type="Proteomes" id="UP000325315">
    <property type="component" value="Unassembled WGS sequence"/>
</dbReference>
<organism evidence="2 3">
    <name type="scientific">Gossypium australe</name>
    <dbReference type="NCBI Taxonomy" id="47621"/>
    <lineage>
        <taxon>Eukaryota</taxon>
        <taxon>Viridiplantae</taxon>
        <taxon>Streptophyta</taxon>
        <taxon>Embryophyta</taxon>
        <taxon>Tracheophyta</taxon>
        <taxon>Spermatophyta</taxon>
        <taxon>Magnoliopsida</taxon>
        <taxon>eudicotyledons</taxon>
        <taxon>Gunneridae</taxon>
        <taxon>Pentapetalae</taxon>
        <taxon>rosids</taxon>
        <taxon>malvids</taxon>
        <taxon>Malvales</taxon>
        <taxon>Malvaceae</taxon>
        <taxon>Malvoideae</taxon>
        <taxon>Gossypium</taxon>
    </lineage>
</organism>
<evidence type="ECO:0000313" key="2">
    <source>
        <dbReference type="EMBL" id="KAA3463005.1"/>
    </source>
</evidence>
<dbReference type="OrthoDB" id="994333at2759"/>
<dbReference type="AlphaFoldDB" id="A0A5B6V1J4"/>
<evidence type="ECO:0000259" key="1">
    <source>
        <dbReference type="Pfam" id="PF14111"/>
    </source>
</evidence>
<dbReference type="InterPro" id="IPR025558">
    <property type="entry name" value="DUF4283"/>
</dbReference>
<feature type="domain" description="DUF4283" evidence="1">
    <location>
        <begin position="18"/>
        <end position="101"/>
    </location>
</feature>
<comment type="caution">
    <text evidence="2">The sequence shown here is derived from an EMBL/GenBank/DDBJ whole genome shotgun (WGS) entry which is preliminary data.</text>
</comment>
<dbReference type="PANTHER" id="PTHR31286">
    <property type="entry name" value="GLYCINE-RICH CELL WALL STRUCTURAL PROTEIN 1.8-LIKE"/>
    <property type="match status" value="1"/>
</dbReference>
<proteinExistence type="predicted"/>
<protein>
    <submittedName>
        <fullName evidence="2">GroES-like zinc-binding alcohol dehydrogenase family protein</fullName>
    </submittedName>
</protein>